<reference evidence="1" key="1">
    <citation type="submission" date="2019-11" db="EMBL/GenBank/DDBJ databases">
        <authorList>
            <person name="Feng L."/>
        </authorList>
    </citation>
    <scope>NUCLEOTIDE SEQUENCE</scope>
    <source>
        <strain evidence="1">EFaeciumLFYP64</strain>
    </source>
</reference>
<proteinExistence type="predicted"/>
<dbReference type="EMBL" id="CACRTQ010000058">
    <property type="protein sequence ID" value="VYU36918.1"/>
    <property type="molecule type" value="Genomic_DNA"/>
</dbReference>
<protein>
    <submittedName>
        <fullName evidence="1">Uncharacterized protein</fullName>
    </submittedName>
</protein>
<dbReference type="RefSeq" id="WP_167513731.1">
    <property type="nucleotide sequence ID" value="NZ_CACRTQ010000058.1"/>
</dbReference>
<sequence>MDYKHTRMEKVRKPELTEIKAKFKKYGVPTEAADKIASNCIAGHHSG</sequence>
<dbReference type="AlphaFoldDB" id="A0A6N3EAY0"/>
<gene>
    <name evidence="1" type="ORF">EFLFYP64_02037</name>
</gene>
<organism evidence="1">
    <name type="scientific">Enterococcus faecium</name>
    <name type="common">Streptococcus faecium</name>
    <dbReference type="NCBI Taxonomy" id="1352"/>
    <lineage>
        <taxon>Bacteria</taxon>
        <taxon>Bacillati</taxon>
        <taxon>Bacillota</taxon>
        <taxon>Bacilli</taxon>
        <taxon>Lactobacillales</taxon>
        <taxon>Enterococcaceae</taxon>
        <taxon>Enterococcus</taxon>
    </lineage>
</organism>
<evidence type="ECO:0000313" key="1">
    <source>
        <dbReference type="EMBL" id="VYU36918.1"/>
    </source>
</evidence>
<accession>A0A6N3EAY0</accession>
<name>A0A6N3EAY0_ENTFC</name>